<feature type="compositionally biased region" description="Acidic residues" evidence="6">
    <location>
        <begin position="694"/>
        <end position="707"/>
    </location>
</feature>
<dbReference type="SUPFAM" id="SSF88659">
    <property type="entry name" value="Sigma3 and sigma4 domains of RNA polymerase sigma factors"/>
    <property type="match status" value="1"/>
</dbReference>
<keyword evidence="2" id="KW-0805">Transcription regulation</keyword>
<feature type="region of interest" description="Disordered" evidence="6">
    <location>
        <begin position="694"/>
        <end position="713"/>
    </location>
</feature>
<keyword evidence="4" id="KW-0804">Transcription</keyword>
<reference evidence="10" key="1">
    <citation type="submission" date="2019-10" db="EMBL/GenBank/DDBJ databases">
        <title>Lacipirellula parvula gen. nov., sp. nov., representing a lineage of planctomycetes widespread in freshwater anoxic habitats, and description of the family Lacipirellulaceae.</title>
        <authorList>
            <person name="Dedysh S.N."/>
            <person name="Kulichevskaya I.S."/>
            <person name="Beletsky A.V."/>
            <person name="Rakitin A.L."/>
            <person name="Mardanov A.V."/>
            <person name="Ivanova A.A."/>
            <person name="Saltykova V.X."/>
            <person name="Rijpstra W.I.C."/>
            <person name="Sinninghe Damste J.S."/>
            <person name="Ravin N.V."/>
        </authorList>
    </citation>
    <scope>NUCLEOTIDE SEQUENCE [LARGE SCALE GENOMIC DNA]</scope>
    <source>
        <strain evidence="10">PX69</strain>
    </source>
</reference>
<feature type="coiled-coil region" evidence="5">
    <location>
        <begin position="553"/>
        <end position="594"/>
    </location>
</feature>
<name>A0A5K7XHZ0_9BACT</name>
<dbReference type="Pfam" id="PF04542">
    <property type="entry name" value="Sigma70_r2"/>
    <property type="match status" value="1"/>
</dbReference>
<dbReference type="Gene3D" id="1.10.1740.10">
    <property type="match status" value="1"/>
</dbReference>
<evidence type="ECO:0000256" key="3">
    <source>
        <dbReference type="ARBA" id="ARBA00023082"/>
    </source>
</evidence>
<dbReference type="NCBIfam" id="TIGR02937">
    <property type="entry name" value="sigma70-ECF"/>
    <property type="match status" value="1"/>
</dbReference>
<dbReference type="Gene3D" id="1.10.10.10">
    <property type="entry name" value="Winged helix-like DNA-binding domain superfamily/Winged helix DNA-binding domain"/>
    <property type="match status" value="1"/>
</dbReference>
<dbReference type="InterPro" id="IPR036388">
    <property type="entry name" value="WH-like_DNA-bd_sf"/>
</dbReference>
<evidence type="ECO:0000256" key="2">
    <source>
        <dbReference type="ARBA" id="ARBA00023015"/>
    </source>
</evidence>
<dbReference type="InterPro" id="IPR014284">
    <property type="entry name" value="RNA_pol_sigma-70_dom"/>
</dbReference>
<dbReference type="Pfam" id="PF08281">
    <property type="entry name" value="Sigma70_r4_2"/>
    <property type="match status" value="1"/>
</dbReference>
<dbReference type="PANTHER" id="PTHR43133">
    <property type="entry name" value="RNA POLYMERASE ECF-TYPE SIGMA FACTO"/>
    <property type="match status" value="1"/>
</dbReference>
<dbReference type="GO" id="GO:0006352">
    <property type="term" value="P:DNA-templated transcription initiation"/>
    <property type="evidence" value="ECO:0007669"/>
    <property type="project" value="InterPro"/>
</dbReference>
<proteinExistence type="inferred from homology"/>
<dbReference type="GO" id="GO:0016987">
    <property type="term" value="F:sigma factor activity"/>
    <property type="evidence" value="ECO:0007669"/>
    <property type="project" value="UniProtKB-KW"/>
</dbReference>
<dbReference type="InterPro" id="IPR013324">
    <property type="entry name" value="RNA_pol_sigma_r3/r4-like"/>
</dbReference>
<organism evidence="9 10">
    <name type="scientific">Lacipirellula parvula</name>
    <dbReference type="NCBI Taxonomy" id="2650471"/>
    <lineage>
        <taxon>Bacteria</taxon>
        <taxon>Pseudomonadati</taxon>
        <taxon>Planctomycetota</taxon>
        <taxon>Planctomycetia</taxon>
        <taxon>Pirellulales</taxon>
        <taxon>Lacipirellulaceae</taxon>
        <taxon>Lacipirellula</taxon>
    </lineage>
</organism>
<dbReference type="GO" id="GO:0003677">
    <property type="term" value="F:DNA binding"/>
    <property type="evidence" value="ECO:0007669"/>
    <property type="project" value="InterPro"/>
</dbReference>
<dbReference type="AlphaFoldDB" id="A0A5K7XHZ0"/>
<keyword evidence="5" id="KW-0175">Coiled coil</keyword>
<dbReference type="InterPro" id="IPR013325">
    <property type="entry name" value="RNA_pol_sigma_r2"/>
</dbReference>
<dbReference type="RefSeq" id="WP_152101672.1">
    <property type="nucleotide sequence ID" value="NZ_AP021861.1"/>
</dbReference>
<protein>
    <submittedName>
        <fullName evidence="9">Uncharacterized protein</fullName>
    </submittedName>
</protein>
<keyword evidence="3" id="KW-0731">Sigma factor</keyword>
<dbReference type="SUPFAM" id="SSF88946">
    <property type="entry name" value="Sigma2 domain of RNA polymerase sigma factors"/>
    <property type="match status" value="1"/>
</dbReference>
<dbReference type="CDD" id="cd06171">
    <property type="entry name" value="Sigma70_r4"/>
    <property type="match status" value="1"/>
</dbReference>
<accession>A0A5K7XHZ0</accession>
<dbReference type="InterPro" id="IPR007627">
    <property type="entry name" value="RNA_pol_sigma70_r2"/>
</dbReference>
<evidence type="ECO:0000256" key="5">
    <source>
        <dbReference type="SAM" id="Coils"/>
    </source>
</evidence>
<evidence type="ECO:0000259" key="7">
    <source>
        <dbReference type="Pfam" id="PF04542"/>
    </source>
</evidence>
<dbReference type="PANTHER" id="PTHR43133:SF51">
    <property type="entry name" value="RNA POLYMERASE SIGMA FACTOR"/>
    <property type="match status" value="1"/>
</dbReference>
<feature type="domain" description="RNA polymerase sigma-70 region 2" evidence="7">
    <location>
        <begin position="49"/>
        <end position="115"/>
    </location>
</feature>
<sequence>MPDFLPTADFDAPFAEGQAVDAPVVAPTDGEQLMRFQRYRDERAFAQVVETHANMVWSVCSQILRHQQDVEDAFQATFLILARKSRSIRATESAAGWLYRVAYRTALLAHSRHRRRNEAPLLADIPSLDDQLTDIERNEQALRLLDELNSLPARYQQPLVLCYMEGRTRSEAAEQLGVSTQTIKGLLARGTRLLRSRLLRRGVALSAALGIVQSTASSAPAATPGLVASTATLGMGFAVKSKLASMVIKGAPLKGGAACSLAEKGILAMTIAAASKPAVGVLGVCLAVGMLAVAEADPPKGKAGGDGNVVIISTNVDGESGAKLEEKAIEENAVALVSEVQTLTADLVDVVTDAAVATTSPEQGAQASPSPNPTPAPNTVAAENIAAVTVTNEVPVEMSVPVQSWQTVADGAPQVQAFAYGRTTQFTPPPADVLVPRFETSASPVSGGSVATLKLEGEYWALKAEGLKKKAEAIQFKVQHTTALAEQGIAKQNEGEILELSAEKDLTLAEVKLCEMNAQRVKESLEAKAAAEDDEARKNVHFKVEQVHELAKVAELQAIKAQHNAMKAAAEAQVAATIKAKERARVELDRVERKVREARPAKLAAPRVEVRPGVIHFKATPDAPDMVLTAPPAPAPPQFKTAPIAPPLPKGFVPEISSNGQEFSVVPKDELKKLLAAEEELKKLQERLKALEAVEEERQEPALDEVTEERVKE</sequence>
<dbReference type="Proteomes" id="UP000326837">
    <property type="component" value="Chromosome"/>
</dbReference>
<dbReference type="InterPro" id="IPR013249">
    <property type="entry name" value="RNA_pol_sigma70_r4_t2"/>
</dbReference>
<evidence type="ECO:0000256" key="4">
    <source>
        <dbReference type="ARBA" id="ARBA00023163"/>
    </source>
</evidence>
<evidence type="ECO:0000313" key="9">
    <source>
        <dbReference type="EMBL" id="BBO36514.1"/>
    </source>
</evidence>
<evidence type="ECO:0000313" key="10">
    <source>
        <dbReference type="Proteomes" id="UP000326837"/>
    </source>
</evidence>
<evidence type="ECO:0000256" key="1">
    <source>
        <dbReference type="ARBA" id="ARBA00010641"/>
    </source>
</evidence>
<evidence type="ECO:0000259" key="8">
    <source>
        <dbReference type="Pfam" id="PF08281"/>
    </source>
</evidence>
<keyword evidence="10" id="KW-1185">Reference proteome</keyword>
<dbReference type="KEGG" id="lpav:PLANPX_6126"/>
<gene>
    <name evidence="9" type="ORF">PLANPX_6126</name>
</gene>
<feature type="region of interest" description="Disordered" evidence="6">
    <location>
        <begin position="359"/>
        <end position="379"/>
    </location>
</feature>
<comment type="similarity">
    <text evidence="1">Belongs to the sigma-70 factor family. ECF subfamily.</text>
</comment>
<dbReference type="EMBL" id="AP021861">
    <property type="protein sequence ID" value="BBO36514.1"/>
    <property type="molecule type" value="Genomic_DNA"/>
</dbReference>
<dbReference type="InterPro" id="IPR039425">
    <property type="entry name" value="RNA_pol_sigma-70-like"/>
</dbReference>
<feature type="domain" description="RNA polymerase sigma factor 70 region 4 type 2" evidence="8">
    <location>
        <begin position="143"/>
        <end position="190"/>
    </location>
</feature>
<evidence type="ECO:0000256" key="6">
    <source>
        <dbReference type="SAM" id="MobiDB-lite"/>
    </source>
</evidence>